<keyword evidence="2" id="KW-1185">Reference proteome</keyword>
<accession>A0ABW5CXI0</accession>
<evidence type="ECO:0000313" key="2">
    <source>
        <dbReference type="Proteomes" id="UP001597374"/>
    </source>
</evidence>
<dbReference type="Proteomes" id="UP001597374">
    <property type="component" value="Unassembled WGS sequence"/>
</dbReference>
<reference evidence="2" key="1">
    <citation type="journal article" date="2019" name="Int. J. Syst. Evol. Microbiol.">
        <title>The Global Catalogue of Microorganisms (GCM) 10K type strain sequencing project: providing services to taxonomists for standard genome sequencing and annotation.</title>
        <authorList>
            <consortium name="The Broad Institute Genomics Platform"/>
            <consortium name="The Broad Institute Genome Sequencing Center for Infectious Disease"/>
            <person name="Wu L."/>
            <person name="Ma J."/>
        </authorList>
    </citation>
    <scope>NUCLEOTIDE SEQUENCE [LARGE SCALE GENOMIC DNA]</scope>
    <source>
        <strain evidence="2">CGMCC 4.1782</strain>
    </source>
</reference>
<evidence type="ECO:0000313" key="1">
    <source>
        <dbReference type="EMBL" id="MFD2246048.1"/>
    </source>
</evidence>
<dbReference type="EMBL" id="JBHUIM010000001">
    <property type="protein sequence ID" value="MFD2246048.1"/>
    <property type="molecule type" value="Genomic_DNA"/>
</dbReference>
<gene>
    <name evidence="1" type="ORF">ACFSKP_07260</name>
</gene>
<proteinExistence type="predicted"/>
<protein>
    <submittedName>
        <fullName evidence="1">Uncharacterized protein</fullName>
    </submittedName>
</protein>
<sequence>MKSTHPEKQKVQVSYYYMPAGHDRKAEIIQIINSDSWCIEVPTREEDLELFSFFQRIATVTEIAQFGTSQTWRIFTSWEALEEDHHLYQVDQDILAILMAHRGNYRLSEEIAA</sequence>
<name>A0ABW5CXI0_9BACT</name>
<dbReference type="RefSeq" id="WP_250427711.1">
    <property type="nucleotide sequence ID" value="NZ_JALPRR010000001.1"/>
</dbReference>
<comment type="caution">
    <text evidence="1">The sequence shown here is derived from an EMBL/GenBank/DDBJ whole genome shotgun (WGS) entry which is preliminary data.</text>
</comment>
<organism evidence="1 2">
    <name type="scientific">Pontibacter ruber</name>
    <dbReference type="NCBI Taxonomy" id="1343895"/>
    <lineage>
        <taxon>Bacteria</taxon>
        <taxon>Pseudomonadati</taxon>
        <taxon>Bacteroidota</taxon>
        <taxon>Cytophagia</taxon>
        <taxon>Cytophagales</taxon>
        <taxon>Hymenobacteraceae</taxon>
        <taxon>Pontibacter</taxon>
    </lineage>
</organism>